<gene>
    <name evidence="2" type="ORF">FHR82_007692</name>
</gene>
<dbReference type="InterPro" id="IPR036894">
    <property type="entry name" value="YbaB-like_sf"/>
</dbReference>
<name>A0A7W7QD45_9PSEU</name>
<dbReference type="RefSeq" id="WP_184815419.1">
    <property type="nucleotide sequence ID" value="NZ_JACHJQ010000009.1"/>
</dbReference>
<evidence type="ECO:0000313" key="3">
    <source>
        <dbReference type="Proteomes" id="UP000520767"/>
    </source>
</evidence>
<dbReference type="EMBL" id="JACHJQ010000009">
    <property type="protein sequence ID" value="MBB4911432.1"/>
    <property type="molecule type" value="Genomic_DNA"/>
</dbReference>
<dbReference type="Gene3D" id="3.30.1310.10">
    <property type="entry name" value="Nucleoid-associated protein YbaB-like domain"/>
    <property type="match status" value="1"/>
</dbReference>
<reference evidence="2 3" key="1">
    <citation type="submission" date="2020-08" db="EMBL/GenBank/DDBJ databases">
        <title>Genomic Encyclopedia of Type Strains, Phase III (KMG-III): the genomes of soil and plant-associated and newly described type strains.</title>
        <authorList>
            <person name="Whitman W."/>
        </authorList>
    </citation>
    <scope>NUCLEOTIDE SEQUENCE [LARGE SCALE GENOMIC DNA]</scope>
    <source>
        <strain evidence="2 3">CECT 8960</strain>
    </source>
</reference>
<accession>A0A7W7QD45</accession>
<protein>
    <submittedName>
        <fullName evidence="2">DNA-binding protein YbaB</fullName>
    </submittedName>
</protein>
<proteinExistence type="predicted"/>
<feature type="region of interest" description="Disordered" evidence="1">
    <location>
        <begin position="107"/>
        <end position="136"/>
    </location>
</feature>
<keyword evidence="2" id="KW-0238">DNA-binding</keyword>
<dbReference type="AlphaFoldDB" id="A0A7W7QD45"/>
<dbReference type="InterPro" id="IPR004401">
    <property type="entry name" value="YbaB/EbfC"/>
</dbReference>
<dbReference type="Proteomes" id="UP000520767">
    <property type="component" value="Unassembled WGS sequence"/>
</dbReference>
<dbReference type="GO" id="GO:0003677">
    <property type="term" value="F:DNA binding"/>
    <property type="evidence" value="ECO:0007669"/>
    <property type="project" value="UniProtKB-KW"/>
</dbReference>
<dbReference type="Pfam" id="PF02575">
    <property type="entry name" value="YbaB_DNA_bd"/>
    <property type="match status" value="1"/>
</dbReference>
<organism evidence="2 3">
    <name type="scientific">Actinophytocola algeriensis</name>
    <dbReference type="NCBI Taxonomy" id="1768010"/>
    <lineage>
        <taxon>Bacteria</taxon>
        <taxon>Bacillati</taxon>
        <taxon>Actinomycetota</taxon>
        <taxon>Actinomycetes</taxon>
        <taxon>Pseudonocardiales</taxon>
        <taxon>Pseudonocardiaceae</taxon>
    </lineage>
</organism>
<evidence type="ECO:0000256" key="1">
    <source>
        <dbReference type="SAM" id="MobiDB-lite"/>
    </source>
</evidence>
<evidence type="ECO:0000313" key="2">
    <source>
        <dbReference type="EMBL" id="MBB4911432.1"/>
    </source>
</evidence>
<keyword evidence="3" id="KW-1185">Reference proteome</keyword>
<sequence>MSSADEWLRGAEEQNERALEEAADLRTVVSTTRGSARSADGLVSAVVAPGGALVSLELDERVMTGTALQLQQSVVDTIRRASADAAAQLTAAVRPIVGDRYDEALAAAQSEMPDIPGLPERADDDEDAGDVFGRQP</sequence>
<comment type="caution">
    <text evidence="2">The sequence shown here is derived from an EMBL/GenBank/DDBJ whole genome shotgun (WGS) entry which is preliminary data.</text>
</comment>